<dbReference type="Pfam" id="PF21983">
    <property type="entry name" value="NikA-like"/>
    <property type="match status" value="1"/>
</dbReference>
<keyword evidence="2" id="KW-1185">Reference proteome</keyword>
<reference evidence="1 2" key="1">
    <citation type="submission" date="2017-02" db="EMBL/GenBank/DDBJ databases">
        <authorList>
            <person name="Peterson S.W."/>
        </authorList>
    </citation>
    <scope>NUCLEOTIDE SEQUENCE [LARGE SCALE GENOMIC DNA]</scope>
    <source>
        <strain evidence="1 2">CECT 9027</strain>
    </source>
</reference>
<name>A0A1R4B885_9VIBR</name>
<sequence length="156" mass="17383">MQAWRSLFTYDLFAPSALNVDPALRGLREDTQMENNTNNTTRKNSPPIKVYCLPEERALIESMSVQAGLSASTYLREVGQGYRIQGITDAEHVRELVRVNGDLGRLGGLLKLWLSNDAKVGHVGANTILAVLNRIEATQDQMSSLMETILRPRVDQ</sequence>
<evidence type="ECO:0000313" key="1">
    <source>
        <dbReference type="EMBL" id="SJL85133.1"/>
    </source>
</evidence>
<accession>A0A1R4B885</accession>
<evidence type="ECO:0000313" key="2">
    <source>
        <dbReference type="Proteomes" id="UP000189475"/>
    </source>
</evidence>
<evidence type="ECO:0008006" key="3">
    <source>
        <dbReference type="Google" id="ProtNLM"/>
    </source>
</evidence>
<proteinExistence type="predicted"/>
<dbReference type="STRING" id="1918946.VPAL9027_03156"/>
<organism evidence="1 2">
    <name type="scientific">Vibrio palustris</name>
    <dbReference type="NCBI Taxonomy" id="1918946"/>
    <lineage>
        <taxon>Bacteria</taxon>
        <taxon>Pseudomonadati</taxon>
        <taxon>Pseudomonadota</taxon>
        <taxon>Gammaproteobacteria</taxon>
        <taxon>Vibrionales</taxon>
        <taxon>Vibrionaceae</taxon>
        <taxon>Vibrio</taxon>
    </lineage>
</organism>
<dbReference type="AlphaFoldDB" id="A0A1R4B885"/>
<dbReference type="NCBIfam" id="NF010451">
    <property type="entry name" value="PRK13877.1"/>
    <property type="match status" value="1"/>
</dbReference>
<dbReference type="InterPro" id="IPR053842">
    <property type="entry name" value="NikA-like"/>
</dbReference>
<gene>
    <name evidence="1" type="ORF">VPAL9027_03156</name>
</gene>
<dbReference type="EMBL" id="FUFT01000010">
    <property type="protein sequence ID" value="SJL85133.1"/>
    <property type="molecule type" value="Genomic_DNA"/>
</dbReference>
<protein>
    <recommendedName>
        <fullName evidence="3">Relaxosome protein</fullName>
    </recommendedName>
</protein>
<dbReference type="Proteomes" id="UP000189475">
    <property type="component" value="Unassembled WGS sequence"/>
</dbReference>